<dbReference type="CDD" id="cd00878">
    <property type="entry name" value="Arf_Arl"/>
    <property type="match status" value="1"/>
</dbReference>
<evidence type="ECO:0000256" key="1">
    <source>
        <dbReference type="ARBA" id="ARBA00010290"/>
    </source>
</evidence>
<dbReference type="GO" id="GO:0003924">
    <property type="term" value="F:GTPase activity"/>
    <property type="evidence" value="ECO:0007669"/>
    <property type="project" value="InterPro"/>
</dbReference>
<dbReference type="GO" id="GO:0030010">
    <property type="term" value="P:establishment of cell polarity"/>
    <property type="evidence" value="ECO:0007669"/>
    <property type="project" value="UniProtKB-ARBA"/>
</dbReference>
<evidence type="ECO:0000256" key="6">
    <source>
        <dbReference type="RuleBase" id="RU003925"/>
    </source>
</evidence>
<comment type="caution">
    <text evidence="7">The sequence shown here is derived from an EMBL/GenBank/DDBJ whole genome shotgun (WGS) entry which is preliminary data.</text>
</comment>
<dbReference type="SMART" id="SM00177">
    <property type="entry name" value="ARF"/>
    <property type="match status" value="1"/>
</dbReference>
<evidence type="ECO:0000256" key="5">
    <source>
        <dbReference type="PIRSR" id="PIRSR606689-2"/>
    </source>
</evidence>
<dbReference type="GO" id="GO:0005525">
    <property type="term" value="F:GTP binding"/>
    <property type="evidence" value="ECO:0007669"/>
    <property type="project" value="UniProtKB-KW"/>
</dbReference>
<evidence type="ECO:0000256" key="2">
    <source>
        <dbReference type="ARBA" id="ARBA00022741"/>
    </source>
</evidence>
<dbReference type="InterPro" id="IPR005225">
    <property type="entry name" value="Small_GTP-bd"/>
</dbReference>
<dbReference type="VEuPathDB" id="FungiDB:H310_09714"/>
<dbReference type="NCBIfam" id="TIGR00231">
    <property type="entry name" value="small_GTP"/>
    <property type="match status" value="1"/>
</dbReference>
<evidence type="ECO:0000313" key="7">
    <source>
        <dbReference type="EMBL" id="RHY27704.1"/>
    </source>
</evidence>
<name>A0A3R6VJB7_9STRA</name>
<dbReference type="Pfam" id="PF00025">
    <property type="entry name" value="Arf"/>
    <property type="match status" value="1"/>
</dbReference>
<dbReference type="GO" id="GO:0046872">
    <property type="term" value="F:metal ion binding"/>
    <property type="evidence" value="ECO:0007669"/>
    <property type="project" value="UniProtKB-KW"/>
</dbReference>
<accession>A0A3R6VJB7</accession>
<proteinExistence type="inferred from homology"/>
<feature type="binding site" evidence="4">
    <location>
        <begin position="24"/>
        <end position="31"/>
    </location>
    <ligand>
        <name>GTP</name>
        <dbReference type="ChEBI" id="CHEBI:37565"/>
    </ligand>
</feature>
<dbReference type="Proteomes" id="UP000285060">
    <property type="component" value="Unassembled WGS sequence"/>
</dbReference>
<dbReference type="InterPro" id="IPR024156">
    <property type="entry name" value="Small_GTPase_ARF"/>
</dbReference>
<dbReference type="SMART" id="SM00175">
    <property type="entry name" value="RAB"/>
    <property type="match status" value="1"/>
</dbReference>
<keyword evidence="8" id="KW-1185">Reference proteome</keyword>
<dbReference type="PRINTS" id="PR00328">
    <property type="entry name" value="SAR1GTPBP"/>
</dbReference>
<dbReference type="SUPFAM" id="SSF52540">
    <property type="entry name" value="P-loop containing nucleoside triphosphate hydrolases"/>
    <property type="match status" value="1"/>
</dbReference>
<feature type="binding site" evidence="4">
    <location>
        <begin position="123"/>
        <end position="126"/>
    </location>
    <ligand>
        <name>GTP</name>
        <dbReference type="ChEBI" id="CHEBI:37565"/>
    </ligand>
</feature>
<dbReference type="SMART" id="SM00178">
    <property type="entry name" value="SAR"/>
    <property type="match status" value="1"/>
</dbReference>
<feature type="binding site" evidence="4">
    <location>
        <position position="70"/>
    </location>
    <ligand>
        <name>GTP</name>
        <dbReference type="ChEBI" id="CHEBI:37565"/>
    </ligand>
</feature>
<keyword evidence="2 4" id="KW-0547">Nucleotide-binding</keyword>
<protein>
    <recommendedName>
        <fullName evidence="9">ADP-ribosylation factor</fullName>
    </recommendedName>
</protein>
<evidence type="ECO:0000313" key="8">
    <source>
        <dbReference type="Proteomes" id="UP000285060"/>
    </source>
</evidence>
<dbReference type="InterPro" id="IPR027417">
    <property type="entry name" value="P-loop_NTPase"/>
</dbReference>
<comment type="similarity">
    <text evidence="1 6">Belongs to the small GTPase superfamily. Arf family.</text>
</comment>
<evidence type="ECO:0000256" key="3">
    <source>
        <dbReference type="ARBA" id="ARBA00023134"/>
    </source>
</evidence>
<dbReference type="AlphaFoldDB" id="A0A3R6VJB7"/>
<reference evidence="7 8" key="1">
    <citation type="submission" date="2018-08" db="EMBL/GenBank/DDBJ databases">
        <title>Aphanomyces genome sequencing and annotation.</title>
        <authorList>
            <person name="Minardi D."/>
            <person name="Oidtmann B."/>
            <person name="Van Der Giezen M."/>
            <person name="Studholme D.J."/>
        </authorList>
    </citation>
    <scope>NUCLEOTIDE SEQUENCE [LARGE SCALE GENOMIC DNA]</scope>
    <source>
        <strain evidence="7 8">NJM0002</strain>
    </source>
</reference>
<gene>
    <name evidence="7" type="ORF">DYB32_006599</name>
</gene>
<dbReference type="PROSITE" id="PS51417">
    <property type="entry name" value="ARF"/>
    <property type="match status" value="1"/>
</dbReference>
<keyword evidence="5" id="KW-0460">Magnesium</keyword>
<dbReference type="Gene3D" id="3.40.50.300">
    <property type="entry name" value="P-loop containing nucleotide triphosphate hydrolases"/>
    <property type="match status" value="1"/>
</dbReference>
<evidence type="ECO:0008006" key="9">
    <source>
        <dbReference type="Google" id="ProtNLM"/>
    </source>
</evidence>
<feature type="binding site" evidence="5">
    <location>
        <position position="48"/>
    </location>
    <ligand>
        <name>Mg(2+)</name>
        <dbReference type="ChEBI" id="CHEBI:18420"/>
    </ligand>
</feature>
<dbReference type="EMBL" id="QUSY01000722">
    <property type="protein sequence ID" value="RHY27704.1"/>
    <property type="molecule type" value="Genomic_DNA"/>
</dbReference>
<feature type="binding site" evidence="5">
    <location>
        <position position="31"/>
    </location>
    <ligand>
        <name>Mg(2+)</name>
        <dbReference type="ChEBI" id="CHEBI:18420"/>
    </ligand>
</feature>
<keyword evidence="3 4" id="KW-0342">GTP-binding</keyword>
<evidence type="ECO:0000256" key="4">
    <source>
        <dbReference type="PIRSR" id="PIRSR606689-1"/>
    </source>
</evidence>
<keyword evidence="5" id="KW-0479">Metal-binding</keyword>
<sequence>MGGTISRVWTKLFGKIEARLIMIGLDGAGKTTLLHQFQLGEAVTTTPTIGFNVEAVECKNIKLNVWDLSGHEKIRCHYYSNTHALVYVVDANDRDRMAEAKSELHNALAHEALKNVWVLVFANKQDLPTAMTTDAVAATMDMHKLPHKRWHVQGACATKGVGLYEGLDFVVKSVLEPATALNQG</sequence>
<dbReference type="InterPro" id="IPR006689">
    <property type="entry name" value="Small_GTPase_ARF/SAR"/>
</dbReference>
<dbReference type="PANTHER" id="PTHR11711">
    <property type="entry name" value="ADP RIBOSYLATION FACTOR-RELATED"/>
    <property type="match status" value="1"/>
</dbReference>
<dbReference type="FunFam" id="3.40.50.300:FF:000412">
    <property type="entry name" value="ADP-ribosylation factor 1"/>
    <property type="match status" value="1"/>
</dbReference>
<organism evidence="7 8">
    <name type="scientific">Aphanomyces invadans</name>
    <dbReference type="NCBI Taxonomy" id="157072"/>
    <lineage>
        <taxon>Eukaryota</taxon>
        <taxon>Sar</taxon>
        <taxon>Stramenopiles</taxon>
        <taxon>Oomycota</taxon>
        <taxon>Saprolegniomycetes</taxon>
        <taxon>Saprolegniales</taxon>
        <taxon>Verrucalvaceae</taxon>
        <taxon>Aphanomyces</taxon>
    </lineage>
</organism>